<dbReference type="EMBL" id="BART01006488">
    <property type="protein sequence ID" value="GAG64511.1"/>
    <property type="molecule type" value="Genomic_DNA"/>
</dbReference>
<feature type="non-terminal residue" evidence="4">
    <location>
        <position position="1"/>
    </location>
</feature>
<dbReference type="Gene3D" id="3.40.50.300">
    <property type="entry name" value="P-loop containing nucleotide triphosphate hydrolases"/>
    <property type="match status" value="1"/>
</dbReference>
<sequence>GIKTIIKRDGRIVPCDRSRITNAIFKAAASTGGFGFEEADSLSQLVEQRTAESYSEQIPTVEDLQDIVESVLMENGHLKTARAYIIYRQKRTEVREARRGAVEATDNIPYKLIYEVLRWNIEHGCESIEGLNRIMEEGNYPDLVAACEERYRNECRAAGKRMLDHGDDVRLVMVAGPSSSGKTTTTIKLEEQLAAHGKKLKAINVDHYFYDLEMHPKDEFGDYDYETPQALDIGLINEHLEQLLAGRTIKTPHYDFHTGKRSLNVHEMHLGDDEVLLMDCLHGLYSDMTRSVPDHRKFRLYIETLGQLRNERDEFMRWADHRLLRRMIRDSWSRNHDPMSTLTHWHYVRKSELQYIIPFIGNVDFVVNSAMPYEFPVLKNKLFHFFPEAIERYRKDFKRQDAYLRAQRVMQFLEPLRTEVDESCIPSNSLFREFIGGSNYTY</sequence>
<dbReference type="PANTHER" id="PTHR10285">
    <property type="entry name" value="URIDINE KINASE"/>
    <property type="match status" value="1"/>
</dbReference>
<protein>
    <recommendedName>
        <fullName evidence="3">ATP-cone domain-containing protein</fullName>
    </recommendedName>
</protein>
<reference evidence="4" key="1">
    <citation type="journal article" date="2014" name="Front. Microbiol.">
        <title>High frequency of phylogenetically diverse reductive dehalogenase-homologous genes in deep subseafloor sedimentary metagenomes.</title>
        <authorList>
            <person name="Kawai M."/>
            <person name="Futagami T."/>
            <person name="Toyoda A."/>
            <person name="Takaki Y."/>
            <person name="Nishi S."/>
            <person name="Hori S."/>
            <person name="Arai W."/>
            <person name="Tsubouchi T."/>
            <person name="Morono Y."/>
            <person name="Uchiyama I."/>
            <person name="Ito T."/>
            <person name="Fujiyama A."/>
            <person name="Inagaki F."/>
            <person name="Takami H."/>
        </authorList>
    </citation>
    <scope>NUCLEOTIDE SEQUENCE</scope>
    <source>
        <strain evidence="4">Expedition CK06-06</strain>
    </source>
</reference>
<evidence type="ECO:0000256" key="1">
    <source>
        <dbReference type="ARBA" id="ARBA00022741"/>
    </source>
</evidence>
<gene>
    <name evidence="4" type="ORF">S01H4_14808</name>
</gene>
<evidence type="ECO:0000259" key="3">
    <source>
        <dbReference type="PROSITE" id="PS51161"/>
    </source>
</evidence>
<name>X1AXL8_9ZZZZ</name>
<proteinExistence type="predicted"/>
<evidence type="ECO:0000313" key="4">
    <source>
        <dbReference type="EMBL" id="GAG64511.1"/>
    </source>
</evidence>
<organism evidence="4">
    <name type="scientific">marine sediment metagenome</name>
    <dbReference type="NCBI Taxonomy" id="412755"/>
    <lineage>
        <taxon>unclassified sequences</taxon>
        <taxon>metagenomes</taxon>
        <taxon>ecological metagenomes</taxon>
    </lineage>
</organism>
<keyword evidence="1" id="KW-0547">Nucleotide-binding</keyword>
<accession>X1AXL8</accession>
<dbReference type="InterPro" id="IPR006083">
    <property type="entry name" value="PRK/URK"/>
</dbReference>
<dbReference type="SUPFAM" id="SSF52540">
    <property type="entry name" value="P-loop containing nucleoside triphosphate hydrolases"/>
    <property type="match status" value="1"/>
</dbReference>
<dbReference type="Pfam" id="PF03477">
    <property type="entry name" value="ATP-cone"/>
    <property type="match status" value="1"/>
</dbReference>
<dbReference type="AlphaFoldDB" id="X1AXL8"/>
<evidence type="ECO:0000256" key="2">
    <source>
        <dbReference type="ARBA" id="ARBA00022840"/>
    </source>
</evidence>
<keyword evidence="2" id="KW-0067">ATP-binding</keyword>
<dbReference type="GO" id="GO:0016301">
    <property type="term" value="F:kinase activity"/>
    <property type="evidence" value="ECO:0007669"/>
    <property type="project" value="InterPro"/>
</dbReference>
<dbReference type="InterPro" id="IPR027417">
    <property type="entry name" value="P-loop_NTPase"/>
</dbReference>
<dbReference type="PROSITE" id="PS51161">
    <property type="entry name" value="ATP_CONE"/>
    <property type="match status" value="1"/>
</dbReference>
<dbReference type="Pfam" id="PF00485">
    <property type="entry name" value="PRK"/>
    <property type="match status" value="1"/>
</dbReference>
<comment type="caution">
    <text evidence="4">The sequence shown here is derived from an EMBL/GenBank/DDBJ whole genome shotgun (WGS) entry which is preliminary data.</text>
</comment>
<feature type="domain" description="ATP-cone" evidence="3">
    <location>
        <begin position="3"/>
        <end position="95"/>
    </location>
</feature>
<dbReference type="InterPro" id="IPR005144">
    <property type="entry name" value="ATP-cone_dom"/>
</dbReference>
<dbReference type="GO" id="GO:0005524">
    <property type="term" value="F:ATP binding"/>
    <property type="evidence" value="ECO:0007669"/>
    <property type="project" value="UniProtKB-KW"/>
</dbReference>